<reference evidence="1" key="1">
    <citation type="submission" date="2019-04" db="EMBL/GenBank/DDBJ databases">
        <title>Microbes associate with the intestines of laboratory mice.</title>
        <authorList>
            <person name="Navarre W."/>
            <person name="Wong E."/>
            <person name="Huang K."/>
            <person name="Tropini C."/>
            <person name="Ng K."/>
            <person name="Yu B."/>
        </authorList>
    </citation>
    <scope>NUCLEOTIDE SEQUENCE</scope>
    <source>
        <strain evidence="1">NM73_A23</strain>
    </source>
</reference>
<sequence length="485" mass="52124">MTSNSYKSILKAISLFSGVQGLSILLNIGRAKLAALLLGPAGIGLNAIYNETRELIHSSTNLGMDTSGTREIAKALGERDKEGGEARLHDAVMLTRSWSMIFAIAGFLLTFLLAEPISWLTFSDGSHANGYRIISFAVAFSTLTCGELVVLRGLQKLKLIATVSIVHVIAGILTTIPVYYYWGIDGVAAALVLMTFSMAATTMAFSYRIEKPRFCFKKSHLAKGKTMLIIGLSFVLSAFIASGSKLTVQSYINSHGSLEMVGLYNSGVTLTLTYAGVVFASLDTDFFPRLSSVFNDLGQRCVTVCRQMEMGLLLIFPIVVCAMFAMPLIVPLLFSSEFNAMIPMAQIASIGLLFRALYIPAALIPLAAGESKVYLILQGLSYLSFIPALIIGYELGGVTGTGVGLLVSHSTDIIVNLIFAKWKYNVSIGKRLAVVLATLTTYTAVCYAIAYSLHGMAYITIGALLSLASVAISGIMVKKKLKITE</sequence>
<comment type="caution">
    <text evidence="1">The sequence shown here is derived from an EMBL/GenBank/DDBJ whole genome shotgun (WGS) entry which is preliminary data.</text>
</comment>
<evidence type="ECO:0000313" key="1">
    <source>
        <dbReference type="EMBL" id="TGX83194.1"/>
    </source>
</evidence>
<keyword evidence="2" id="KW-1185">Reference proteome</keyword>
<evidence type="ECO:0000313" key="2">
    <source>
        <dbReference type="Proteomes" id="UP000308886"/>
    </source>
</evidence>
<dbReference type="EMBL" id="SRZC01000005">
    <property type="protein sequence ID" value="TGX83194.1"/>
    <property type="molecule type" value="Genomic_DNA"/>
</dbReference>
<organism evidence="1 2">
    <name type="scientific">Palleniella muris</name>
    <dbReference type="NCBI Taxonomy" id="3038145"/>
    <lineage>
        <taxon>Bacteria</taxon>
        <taxon>Pseudomonadati</taxon>
        <taxon>Bacteroidota</taxon>
        <taxon>Bacteroidia</taxon>
        <taxon>Bacteroidales</taxon>
        <taxon>Prevotellaceae</taxon>
        <taxon>Palleniella</taxon>
    </lineage>
</organism>
<protein>
    <submittedName>
        <fullName evidence="1">Uncharacterized protein</fullName>
    </submittedName>
</protein>
<name>A0AC61QS41_9BACT</name>
<dbReference type="Proteomes" id="UP000308886">
    <property type="component" value="Unassembled WGS sequence"/>
</dbReference>
<proteinExistence type="predicted"/>
<accession>A0AC61QS41</accession>
<gene>
    <name evidence="1" type="ORF">E5358_04430</name>
</gene>